<dbReference type="InterPro" id="IPR013216">
    <property type="entry name" value="Methyltransf_11"/>
</dbReference>
<dbReference type="GO" id="GO:0008757">
    <property type="term" value="F:S-adenosylmethionine-dependent methyltransferase activity"/>
    <property type="evidence" value="ECO:0007669"/>
    <property type="project" value="InterPro"/>
</dbReference>
<evidence type="ECO:0000259" key="1">
    <source>
        <dbReference type="Pfam" id="PF08241"/>
    </source>
</evidence>
<evidence type="ECO:0000313" key="3">
    <source>
        <dbReference type="Proteomes" id="UP000217289"/>
    </source>
</evidence>
<keyword evidence="2" id="KW-0808">Transferase</keyword>
<dbReference type="CDD" id="cd02440">
    <property type="entry name" value="AdoMet_MTases"/>
    <property type="match status" value="1"/>
</dbReference>
<gene>
    <name evidence="2" type="ORF">MEBOL_001012</name>
</gene>
<dbReference type="RefSeq" id="WP_095976355.1">
    <property type="nucleotide sequence ID" value="NZ_CP022163.1"/>
</dbReference>
<dbReference type="KEGG" id="mbd:MEBOL_001012"/>
<dbReference type="EMBL" id="CP022163">
    <property type="protein sequence ID" value="ATB27568.1"/>
    <property type="molecule type" value="Genomic_DNA"/>
</dbReference>
<dbReference type="Proteomes" id="UP000217289">
    <property type="component" value="Chromosome"/>
</dbReference>
<proteinExistence type="predicted"/>
<dbReference type="Pfam" id="PF08241">
    <property type="entry name" value="Methyltransf_11"/>
    <property type="match status" value="1"/>
</dbReference>
<dbReference type="PANTHER" id="PTHR43861:SF1">
    <property type="entry name" value="TRANS-ACONITATE 2-METHYLTRANSFERASE"/>
    <property type="match status" value="1"/>
</dbReference>
<keyword evidence="3" id="KW-1185">Reference proteome</keyword>
<protein>
    <submittedName>
        <fullName evidence="2">Methyltransferase type 11</fullName>
    </submittedName>
</protein>
<feature type="domain" description="Methyltransferase type 11" evidence="1">
    <location>
        <begin position="56"/>
        <end position="153"/>
    </location>
</feature>
<dbReference type="InterPro" id="IPR029063">
    <property type="entry name" value="SAM-dependent_MTases_sf"/>
</dbReference>
<dbReference type="PANTHER" id="PTHR43861">
    <property type="entry name" value="TRANS-ACONITATE 2-METHYLTRANSFERASE-RELATED"/>
    <property type="match status" value="1"/>
</dbReference>
<dbReference type="AlphaFoldDB" id="A0A250I8N4"/>
<sequence length="273" mass="29717">MEGTSNVVQDFHNIDGSASSSHALRFLDTLNASQQVQQMQALSHQMLGVGTGAHLLDAGCGVGDVTRDLGAMVGPTGHVLGVDLSEAMVLEARGRSEGMRLPVEFRQGDIHSLALPSNSFDACRVSRVFIYLEDPRRALSELLRLARPGGAVVLFEPELDSWVLDGPDRAVVRKLLHFWADQLRNPWIGRQLTSLFRSLGVHQVKAVPVVGVWDLGMLETFGLYSVLEKAIGEGVASRVQVDAWVRFLRDAERDGSFYGSMSGVVVRGTKPSP</sequence>
<dbReference type="SUPFAM" id="SSF53335">
    <property type="entry name" value="S-adenosyl-L-methionine-dependent methyltransferases"/>
    <property type="match status" value="1"/>
</dbReference>
<organism evidence="2 3">
    <name type="scientific">Melittangium boletus DSM 14713</name>
    <dbReference type="NCBI Taxonomy" id="1294270"/>
    <lineage>
        <taxon>Bacteria</taxon>
        <taxon>Pseudomonadati</taxon>
        <taxon>Myxococcota</taxon>
        <taxon>Myxococcia</taxon>
        <taxon>Myxococcales</taxon>
        <taxon>Cystobacterineae</taxon>
        <taxon>Archangiaceae</taxon>
        <taxon>Melittangium</taxon>
    </lineage>
</organism>
<name>A0A250I8N4_9BACT</name>
<dbReference type="Gene3D" id="3.40.50.150">
    <property type="entry name" value="Vaccinia Virus protein VP39"/>
    <property type="match status" value="1"/>
</dbReference>
<dbReference type="GO" id="GO:0032259">
    <property type="term" value="P:methylation"/>
    <property type="evidence" value="ECO:0007669"/>
    <property type="project" value="UniProtKB-KW"/>
</dbReference>
<keyword evidence="2" id="KW-0489">Methyltransferase</keyword>
<dbReference type="OrthoDB" id="163232at2"/>
<accession>A0A250I8N4</accession>
<evidence type="ECO:0000313" key="2">
    <source>
        <dbReference type="EMBL" id="ATB27568.1"/>
    </source>
</evidence>
<reference evidence="2 3" key="1">
    <citation type="submission" date="2017-06" db="EMBL/GenBank/DDBJ databases">
        <authorList>
            <person name="Kim H.J."/>
            <person name="Triplett B.A."/>
        </authorList>
    </citation>
    <scope>NUCLEOTIDE SEQUENCE [LARGE SCALE GENOMIC DNA]</scope>
    <source>
        <strain evidence="2 3">DSM 14713</strain>
    </source>
</reference>